<gene>
    <name evidence="4" type="ORF">E0L32_005425</name>
</gene>
<feature type="compositionally biased region" description="Low complexity" evidence="2">
    <location>
        <begin position="578"/>
        <end position="589"/>
    </location>
</feature>
<feature type="compositionally biased region" description="Polar residues" evidence="2">
    <location>
        <begin position="467"/>
        <end position="476"/>
    </location>
</feature>
<dbReference type="InParanoid" id="A0A507BBQ0"/>
<reference evidence="4 5" key="1">
    <citation type="submission" date="2019-06" db="EMBL/GenBank/DDBJ databases">
        <title>Draft genome sequence of the filamentous fungus Phialemoniopsis curvata isolated from diesel fuel.</title>
        <authorList>
            <person name="Varaljay V.A."/>
            <person name="Lyon W.J."/>
            <person name="Crouch A.L."/>
            <person name="Drake C.E."/>
            <person name="Hollomon J.M."/>
            <person name="Nadeau L.J."/>
            <person name="Nunn H.S."/>
            <person name="Stevenson B.S."/>
            <person name="Bojanowski C.L."/>
            <person name="Crookes-Goodson W.J."/>
        </authorList>
    </citation>
    <scope>NUCLEOTIDE SEQUENCE [LARGE SCALE GENOMIC DNA]</scope>
    <source>
        <strain evidence="4 5">D216</strain>
    </source>
</reference>
<evidence type="ECO:0000313" key="5">
    <source>
        <dbReference type="Proteomes" id="UP000319257"/>
    </source>
</evidence>
<dbReference type="PROSITE" id="PS50102">
    <property type="entry name" value="RRM"/>
    <property type="match status" value="2"/>
</dbReference>
<dbReference type="PANTHER" id="PTHR15241">
    <property type="entry name" value="TRANSFORMER-2-RELATED"/>
    <property type="match status" value="1"/>
</dbReference>
<organism evidence="4 5">
    <name type="scientific">Thyridium curvatum</name>
    <dbReference type="NCBI Taxonomy" id="1093900"/>
    <lineage>
        <taxon>Eukaryota</taxon>
        <taxon>Fungi</taxon>
        <taxon>Dikarya</taxon>
        <taxon>Ascomycota</taxon>
        <taxon>Pezizomycotina</taxon>
        <taxon>Sordariomycetes</taxon>
        <taxon>Sordariomycetidae</taxon>
        <taxon>Thyridiales</taxon>
        <taxon>Thyridiaceae</taxon>
        <taxon>Thyridium</taxon>
    </lineage>
</organism>
<feature type="region of interest" description="Disordered" evidence="2">
    <location>
        <begin position="563"/>
        <end position="602"/>
    </location>
</feature>
<evidence type="ECO:0000256" key="2">
    <source>
        <dbReference type="SAM" id="MobiDB-lite"/>
    </source>
</evidence>
<keyword evidence="5" id="KW-1185">Reference proteome</keyword>
<evidence type="ECO:0000313" key="4">
    <source>
        <dbReference type="EMBL" id="TPX14461.1"/>
    </source>
</evidence>
<feature type="compositionally biased region" description="Polar residues" evidence="2">
    <location>
        <begin position="1"/>
        <end position="12"/>
    </location>
</feature>
<feature type="region of interest" description="Disordered" evidence="2">
    <location>
        <begin position="1"/>
        <end position="90"/>
    </location>
</feature>
<comment type="caution">
    <text evidence="4">The sequence shown here is derived from an EMBL/GenBank/DDBJ whole genome shotgun (WGS) entry which is preliminary data.</text>
</comment>
<dbReference type="InterPro" id="IPR035979">
    <property type="entry name" value="RBD_domain_sf"/>
</dbReference>
<feature type="region of interest" description="Disordered" evidence="2">
    <location>
        <begin position="121"/>
        <end position="147"/>
    </location>
</feature>
<feature type="domain" description="RRM" evidence="3">
    <location>
        <begin position="349"/>
        <end position="429"/>
    </location>
</feature>
<dbReference type="Gene3D" id="3.30.70.330">
    <property type="match status" value="2"/>
</dbReference>
<proteinExistence type="predicted"/>
<feature type="region of interest" description="Disordered" evidence="2">
    <location>
        <begin position="443"/>
        <end position="478"/>
    </location>
</feature>
<dbReference type="STRING" id="1093900.A0A507BBQ0"/>
<sequence>MSSVTGDSATTSKIRKPSDGVSVASAPAPDLGPDLGCSSPSVVSSIDTEEAGARLSAVTLDESPSSDRDASPRPRIGFGQSYDIPSSRPTALDASRFQVGDTPSGDVFISPVKESVPGHYVGQSPARGNGVGHGPATPSHPLRTRSSNLSGRHFIGGVDAQGIYPPSACVFVANLPEPKDDRALEAAVTREFSKYGTVFVKIRRDSHHMPFAFCQYTKDEDAREAMVRGKGAMILGRACRTEMVRANRTFIVHKRYGGEITVDEARSLLEPYGPINKAEFLHTQLQEMLGLPLTVIAEFALYDPGRDLQTAFRHNDEYRVDLFDLKKTMPSTRANADENYLAQYEMDRRSVFVSGFGPHVSQAELTALFSEFGEVVNVQLIRKFANNSVIPRVFAFIEYERPDLPDEAIANLHGKEFEGACLRVERKVMKEPTPRRVRSQYMAKPNMGSNTGGVPTTPERPNMRAPSMTQQPGTEQTAPVVTEAAPPPWGWPYGTQPFTSPTYVAQASPPYSIPTGASSMSMSPQATANSMQPYAYYGNYWTGMPFVQDPMLPAGMPFYGFSSPSAYEVPRQSDDILTTPTRPQHTPTPRVKKENVSKTEKA</sequence>
<accession>A0A507BBQ0</accession>
<dbReference type="SMART" id="SM00360">
    <property type="entry name" value="RRM"/>
    <property type="match status" value="2"/>
</dbReference>
<dbReference type="GeneID" id="41972872"/>
<dbReference type="Pfam" id="PF00076">
    <property type="entry name" value="RRM_1"/>
    <property type="match status" value="2"/>
</dbReference>
<evidence type="ECO:0000256" key="1">
    <source>
        <dbReference type="PROSITE-ProRule" id="PRU00176"/>
    </source>
</evidence>
<dbReference type="FunFam" id="3.30.70.330:FF:000736">
    <property type="entry name" value="Polyadenylate-binding protein, putative"/>
    <property type="match status" value="1"/>
</dbReference>
<dbReference type="EMBL" id="SKBQ01000028">
    <property type="protein sequence ID" value="TPX14461.1"/>
    <property type="molecule type" value="Genomic_DNA"/>
</dbReference>
<name>A0A507BBQ0_9PEZI</name>
<dbReference type="CDD" id="cd00590">
    <property type="entry name" value="RRM_SF"/>
    <property type="match status" value="1"/>
</dbReference>
<feature type="domain" description="RRM" evidence="3">
    <location>
        <begin position="168"/>
        <end position="246"/>
    </location>
</feature>
<evidence type="ECO:0000259" key="3">
    <source>
        <dbReference type="PROSITE" id="PS50102"/>
    </source>
</evidence>
<dbReference type="OrthoDB" id="410044at2759"/>
<dbReference type="PANTHER" id="PTHR15241:SF304">
    <property type="entry name" value="RRM DOMAIN-CONTAINING PROTEIN"/>
    <property type="match status" value="1"/>
</dbReference>
<dbReference type="InterPro" id="IPR000504">
    <property type="entry name" value="RRM_dom"/>
</dbReference>
<keyword evidence="1" id="KW-0694">RNA-binding</keyword>
<feature type="compositionally biased region" description="Basic and acidic residues" evidence="2">
    <location>
        <begin position="591"/>
        <end position="602"/>
    </location>
</feature>
<dbReference type="SUPFAM" id="SSF54928">
    <property type="entry name" value="RNA-binding domain, RBD"/>
    <property type="match status" value="2"/>
</dbReference>
<dbReference type="RefSeq" id="XP_030996172.1">
    <property type="nucleotide sequence ID" value="XM_031139945.1"/>
</dbReference>
<protein>
    <recommendedName>
        <fullName evidence="3">RRM domain-containing protein</fullName>
    </recommendedName>
</protein>
<dbReference type="InterPro" id="IPR012677">
    <property type="entry name" value="Nucleotide-bd_a/b_plait_sf"/>
</dbReference>
<dbReference type="GO" id="GO:0003723">
    <property type="term" value="F:RNA binding"/>
    <property type="evidence" value="ECO:0007669"/>
    <property type="project" value="UniProtKB-UniRule"/>
</dbReference>
<dbReference type="AlphaFoldDB" id="A0A507BBQ0"/>
<dbReference type="Proteomes" id="UP000319257">
    <property type="component" value="Unassembled WGS sequence"/>
</dbReference>